<accession>A0A8T0SWF0</accession>
<dbReference type="Gene3D" id="3.30.420.10">
    <property type="entry name" value="Ribonuclease H-like superfamily/Ribonuclease H"/>
    <property type="match status" value="1"/>
</dbReference>
<dbReference type="Proteomes" id="UP000823388">
    <property type="component" value="Chromosome 5K"/>
</dbReference>
<proteinExistence type="predicted"/>
<dbReference type="GO" id="GO:0005634">
    <property type="term" value="C:nucleus"/>
    <property type="evidence" value="ECO:0007669"/>
    <property type="project" value="TreeGrafter"/>
</dbReference>
<dbReference type="PANTHER" id="PTHR13620:SF105">
    <property type="entry name" value="OS01G0737700 PROTEIN"/>
    <property type="match status" value="1"/>
</dbReference>
<dbReference type="GO" id="GO:0008408">
    <property type="term" value="F:3'-5' exonuclease activity"/>
    <property type="evidence" value="ECO:0007669"/>
    <property type="project" value="InterPro"/>
</dbReference>
<reference evidence="4" key="1">
    <citation type="submission" date="2020-05" db="EMBL/GenBank/DDBJ databases">
        <title>WGS assembly of Panicum virgatum.</title>
        <authorList>
            <person name="Lovell J.T."/>
            <person name="Jenkins J."/>
            <person name="Shu S."/>
            <person name="Juenger T.E."/>
            <person name="Schmutz J."/>
        </authorList>
    </citation>
    <scope>NUCLEOTIDE SEQUENCE</scope>
    <source>
        <strain evidence="4">AP13</strain>
    </source>
</reference>
<dbReference type="EMBL" id="CM029045">
    <property type="protein sequence ID" value="KAG2600516.1"/>
    <property type="molecule type" value="Genomic_DNA"/>
</dbReference>
<comment type="caution">
    <text evidence="4">The sequence shown here is derived from an EMBL/GenBank/DDBJ whole genome shotgun (WGS) entry which is preliminary data.</text>
</comment>
<keyword evidence="1" id="KW-0540">Nuclease</keyword>
<dbReference type="InterPro" id="IPR002562">
    <property type="entry name" value="3'-5'_exonuclease_dom"/>
</dbReference>
<dbReference type="AlphaFoldDB" id="A0A8T0SWF0"/>
<dbReference type="OrthoDB" id="1920326at2759"/>
<evidence type="ECO:0000313" key="4">
    <source>
        <dbReference type="EMBL" id="KAG2600516.1"/>
    </source>
</evidence>
<feature type="domain" description="3'-5' exonuclease" evidence="3">
    <location>
        <begin position="52"/>
        <end position="202"/>
    </location>
</feature>
<dbReference type="PANTHER" id="PTHR13620">
    <property type="entry name" value="3-5 EXONUCLEASE"/>
    <property type="match status" value="1"/>
</dbReference>
<gene>
    <name evidence="4" type="ORF">PVAP13_5KG532600</name>
</gene>
<dbReference type="InterPro" id="IPR051132">
    <property type="entry name" value="3-5_Exonuclease_domain"/>
</dbReference>
<dbReference type="CDD" id="cd06141">
    <property type="entry name" value="WRN_exo"/>
    <property type="match status" value="1"/>
</dbReference>
<sequence>MATSLCYTNDGHYVVSFDKDAIRTTLTGCGDTVDWWLDEIYRVHRRRLHRLVVGLDVEWRPSYYYAAGRYAPPVALLQLCVGRRCLVFQILRADYIPDSLFDFLADERFTFVGVGIGDDAAKLRAGYGLEVGCAEDLRGLAADTLGNPALRSAGLAALVWEVMGVQMQKPHHVRVSAWDAPVLSYGQLMYATVDAFASFEVGRRLYDGDY</sequence>
<evidence type="ECO:0000256" key="2">
    <source>
        <dbReference type="ARBA" id="ARBA00022801"/>
    </source>
</evidence>
<dbReference type="GO" id="GO:0006139">
    <property type="term" value="P:nucleobase-containing compound metabolic process"/>
    <property type="evidence" value="ECO:0007669"/>
    <property type="project" value="InterPro"/>
</dbReference>
<dbReference type="InterPro" id="IPR012337">
    <property type="entry name" value="RNaseH-like_sf"/>
</dbReference>
<dbReference type="InterPro" id="IPR036397">
    <property type="entry name" value="RNaseH_sf"/>
</dbReference>
<evidence type="ECO:0000313" key="5">
    <source>
        <dbReference type="Proteomes" id="UP000823388"/>
    </source>
</evidence>
<keyword evidence="5" id="KW-1185">Reference proteome</keyword>
<name>A0A8T0SWF0_PANVG</name>
<dbReference type="SUPFAM" id="SSF53098">
    <property type="entry name" value="Ribonuclease H-like"/>
    <property type="match status" value="1"/>
</dbReference>
<evidence type="ECO:0000259" key="3">
    <source>
        <dbReference type="Pfam" id="PF01612"/>
    </source>
</evidence>
<dbReference type="FunFam" id="3.30.420.10:FF:000054">
    <property type="entry name" value="Werner Syndrome-like exonuclease"/>
    <property type="match status" value="1"/>
</dbReference>
<dbReference type="GO" id="GO:0003676">
    <property type="term" value="F:nucleic acid binding"/>
    <property type="evidence" value="ECO:0007669"/>
    <property type="project" value="InterPro"/>
</dbReference>
<evidence type="ECO:0000256" key="1">
    <source>
        <dbReference type="ARBA" id="ARBA00022722"/>
    </source>
</evidence>
<keyword evidence="2" id="KW-0378">Hydrolase</keyword>
<dbReference type="Pfam" id="PF01612">
    <property type="entry name" value="DNA_pol_A_exo1"/>
    <property type="match status" value="1"/>
</dbReference>
<organism evidence="4 5">
    <name type="scientific">Panicum virgatum</name>
    <name type="common">Blackwell switchgrass</name>
    <dbReference type="NCBI Taxonomy" id="38727"/>
    <lineage>
        <taxon>Eukaryota</taxon>
        <taxon>Viridiplantae</taxon>
        <taxon>Streptophyta</taxon>
        <taxon>Embryophyta</taxon>
        <taxon>Tracheophyta</taxon>
        <taxon>Spermatophyta</taxon>
        <taxon>Magnoliopsida</taxon>
        <taxon>Liliopsida</taxon>
        <taxon>Poales</taxon>
        <taxon>Poaceae</taxon>
        <taxon>PACMAD clade</taxon>
        <taxon>Panicoideae</taxon>
        <taxon>Panicodae</taxon>
        <taxon>Paniceae</taxon>
        <taxon>Panicinae</taxon>
        <taxon>Panicum</taxon>
        <taxon>Panicum sect. Hiantes</taxon>
    </lineage>
</organism>
<dbReference type="GO" id="GO:0005737">
    <property type="term" value="C:cytoplasm"/>
    <property type="evidence" value="ECO:0007669"/>
    <property type="project" value="TreeGrafter"/>
</dbReference>
<protein>
    <recommendedName>
        <fullName evidence="3">3'-5' exonuclease domain-containing protein</fullName>
    </recommendedName>
</protein>